<name>A0A0F9PP36_9ZZZZ</name>
<dbReference type="SUPFAM" id="SSF53756">
    <property type="entry name" value="UDP-Glycosyltransferase/glycogen phosphorylase"/>
    <property type="match status" value="1"/>
</dbReference>
<dbReference type="AlphaFoldDB" id="A0A0F9PP36"/>
<comment type="caution">
    <text evidence="2">The sequence shown here is derived from an EMBL/GenBank/DDBJ whole genome shotgun (WGS) entry which is preliminary data.</text>
</comment>
<dbReference type="PANTHER" id="PTHR12526">
    <property type="entry name" value="GLYCOSYLTRANSFERASE"/>
    <property type="match status" value="1"/>
</dbReference>
<accession>A0A0F9PP36</accession>
<reference evidence="2" key="1">
    <citation type="journal article" date="2015" name="Nature">
        <title>Complex archaea that bridge the gap between prokaryotes and eukaryotes.</title>
        <authorList>
            <person name="Spang A."/>
            <person name="Saw J.H."/>
            <person name="Jorgensen S.L."/>
            <person name="Zaremba-Niedzwiedzka K."/>
            <person name="Martijn J."/>
            <person name="Lind A.E."/>
            <person name="van Eijk R."/>
            <person name="Schleper C."/>
            <person name="Guy L."/>
            <person name="Ettema T.J."/>
        </authorList>
    </citation>
    <scope>NUCLEOTIDE SEQUENCE</scope>
</reference>
<proteinExistence type="predicted"/>
<evidence type="ECO:0000259" key="1">
    <source>
        <dbReference type="Pfam" id="PF00534"/>
    </source>
</evidence>
<protein>
    <recommendedName>
        <fullName evidence="1">Glycosyl transferase family 1 domain-containing protein</fullName>
    </recommendedName>
</protein>
<dbReference type="CDD" id="cd03794">
    <property type="entry name" value="GT4_WbuB-like"/>
    <property type="match status" value="1"/>
</dbReference>
<gene>
    <name evidence="2" type="ORF">LCGC14_0818790</name>
</gene>
<dbReference type="GO" id="GO:0016757">
    <property type="term" value="F:glycosyltransferase activity"/>
    <property type="evidence" value="ECO:0007669"/>
    <property type="project" value="InterPro"/>
</dbReference>
<evidence type="ECO:0000313" key="2">
    <source>
        <dbReference type="EMBL" id="KKN31949.1"/>
    </source>
</evidence>
<organism evidence="2">
    <name type="scientific">marine sediment metagenome</name>
    <dbReference type="NCBI Taxonomy" id="412755"/>
    <lineage>
        <taxon>unclassified sequences</taxon>
        <taxon>metagenomes</taxon>
        <taxon>ecological metagenomes</taxon>
    </lineage>
</organism>
<sequence length="387" mass="44258">MRTAILADKLIKRGHNILWWASSFDHIKKEMIFKKDTELTVKRSLKILALKGTGYKKNISLSRYVDHRIIARKFKKLALKMPKPDIIITSTPPHDLAYEAVTFSKGNNIPVLVDIRDEWPDLFLNVVPGKFQKLVKILLFNDYRKLKKTMLMADGLIAMMDSLLDWGLRYTERSRTSKDRVFYLGSKGNAVNNKSMTKHSFLQGIENKFIVVFVGTFVKNNDPSILIDCAKKLLDKNIHFVMAGDGELFNQIRKKASGLSNISMPGWLNQAEISNLLQNSHVGVCLTPKIRDAFPNKAFTYLSAGLPLISAFQGDSKEIIKKCHIGLYYPPNDLNALVSCITRLYEDSALHKEMSKNACRIFNEMFDADKIYEEYAEHIERAVDNYR</sequence>
<dbReference type="Gene3D" id="3.40.50.2000">
    <property type="entry name" value="Glycogen Phosphorylase B"/>
    <property type="match status" value="2"/>
</dbReference>
<dbReference type="InterPro" id="IPR001296">
    <property type="entry name" value="Glyco_trans_1"/>
</dbReference>
<dbReference type="Pfam" id="PF00534">
    <property type="entry name" value="Glycos_transf_1"/>
    <property type="match status" value="1"/>
</dbReference>
<dbReference type="EMBL" id="LAZR01002289">
    <property type="protein sequence ID" value="KKN31949.1"/>
    <property type="molecule type" value="Genomic_DNA"/>
</dbReference>
<feature type="domain" description="Glycosyl transferase family 1" evidence="1">
    <location>
        <begin position="204"/>
        <end position="358"/>
    </location>
</feature>